<dbReference type="SUPFAM" id="SSF51419">
    <property type="entry name" value="PLP-binding barrel"/>
    <property type="match status" value="1"/>
</dbReference>
<dbReference type="RefSeq" id="WP_091548415.1">
    <property type="nucleotide sequence ID" value="NZ_FONY01000030.1"/>
</dbReference>
<dbReference type="GO" id="GO:0008295">
    <property type="term" value="P:spermidine biosynthetic process"/>
    <property type="evidence" value="ECO:0007669"/>
    <property type="project" value="InterPro"/>
</dbReference>
<dbReference type="AlphaFoldDB" id="A0A1I2IAN2"/>
<evidence type="ECO:0000256" key="2">
    <source>
        <dbReference type="ARBA" id="ARBA00022898"/>
    </source>
</evidence>
<dbReference type="InterPro" id="IPR002985">
    <property type="entry name" value="Arg_decrbxlase"/>
</dbReference>
<dbReference type="Proteomes" id="UP000199513">
    <property type="component" value="Unassembled WGS sequence"/>
</dbReference>
<dbReference type="GO" id="GO:0008792">
    <property type="term" value="F:arginine decarboxylase activity"/>
    <property type="evidence" value="ECO:0007669"/>
    <property type="project" value="InterPro"/>
</dbReference>
<evidence type="ECO:0000313" key="5">
    <source>
        <dbReference type="Proteomes" id="UP000199513"/>
    </source>
</evidence>
<comment type="cofactor">
    <cofactor evidence="1">
        <name>pyridoxal 5'-phosphate</name>
        <dbReference type="ChEBI" id="CHEBI:597326"/>
    </cofactor>
</comment>
<protein>
    <submittedName>
        <fullName evidence="4">Arginine decarboxylase</fullName>
    </submittedName>
</protein>
<dbReference type="InterPro" id="IPR029066">
    <property type="entry name" value="PLP-binding_barrel"/>
</dbReference>
<dbReference type="GO" id="GO:0033388">
    <property type="term" value="P:putrescine biosynthetic process from arginine"/>
    <property type="evidence" value="ECO:0007669"/>
    <property type="project" value="TreeGrafter"/>
</dbReference>
<dbReference type="Gene3D" id="2.40.37.10">
    <property type="entry name" value="Lyase, Ornithine Decarboxylase, Chain A, domain 1"/>
    <property type="match status" value="1"/>
</dbReference>
<keyword evidence="2" id="KW-0663">Pyridoxal phosphate</keyword>
<feature type="domain" description="Orn/DAP/Arg decarboxylase 2 N-terminal" evidence="3">
    <location>
        <begin position="56"/>
        <end position="308"/>
    </location>
</feature>
<dbReference type="PANTHER" id="PTHR43295">
    <property type="entry name" value="ARGININE DECARBOXYLASE"/>
    <property type="match status" value="1"/>
</dbReference>
<dbReference type="OrthoDB" id="9802658at2"/>
<dbReference type="Gene3D" id="3.20.20.10">
    <property type="entry name" value="Alanine racemase"/>
    <property type="match status" value="1"/>
</dbReference>
<name>A0A1I2IAN2_9BACT</name>
<reference evidence="4 5" key="1">
    <citation type="submission" date="2016-10" db="EMBL/GenBank/DDBJ databases">
        <authorList>
            <person name="de Groot N.N."/>
        </authorList>
    </citation>
    <scope>NUCLEOTIDE SEQUENCE [LARGE SCALE GENOMIC DNA]</scope>
    <source>
        <strain>GEY</strain>
        <strain evidence="5">DSM 9560</strain>
    </source>
</reference>
<keyword evidence="5" id="KW-1185">Reference proteome</keyword>
<evidence type="ECO:0000259" key="3">
    <source>
        <dbReference type="Pfam" id="PF02784"/>
    </source>
</evidence>
<dbReference type="InterPro" id="IPR022644">
    <property type="entry name" value="De-COase2_N"/>
</dbReference>
<dbReference type="STRING" id="1003.SAMN04488541_103042"/>
<gene>
    <name evidence="4" type="ORF">SAMN04488541_103042</name>
</gene>
<dbReference type="GO" id="GO:0006527">
    <property type="term" value="P:L-arginine catabolic process"/>
    <property type="evidence" value="ECO:0007669"/>
    <property type="project" value="InterPro"/>
</dbReference>
<dbReference type="EMBL" id="FONY01000030">
    <property type="protein sequence ID" value="SFF39345.1"/>
    <property type="molecule type" value="Genomic_DNA"/>
</dbReference>
<proteinExistence type="predicted"/>
<accession>A0A1I2IAN2</accession>
<sequence>MRYIDLIEQTFHFPTPIFKVENDELFFNDVRLMDIVKEYGTPLRLTYLPKIGSQIEKARELFRKAIEKNAYEGNYTYFYCTKSSHFRFVLEEVVKHGAHIETSSAYDIEIVKNLYKDGLIDNDRYVICNGFKKEIYKKLIIELIESGFDNCIPILDNMEEFEAYQTLSKPIQLGIRVAADEKPDFSFYTSRLGLRYNDIIDFYKAKIHENPKFSLKMLHFFINSGIRDTAYYWSELNRFIYKYCELKKICPELDTVDIGGGMPIQTSLHFDYNYEHMINEIVRIIKYVCNKNFVPMPNIYTEFGSFTVGESGAHIFSVEGQKLQNERELWYMIDGSFITHLPDTWGIGQKFVMLPVNHWNEEAKQVNLGGMTCDSDDYYNTQAYTINIYMPEIQENKEKQYIGFFHTGAYQESLGGYGGIQHCLIPSAKHVLIDKDAEGNITTKLFSDEQSSQSMLKLLGYTV</sequence>
<evidence type="ECO:0000313" key="4">
    <source>
        <dbReference type="EMBL" id="SFF39345.1"/>
    </source>
</evidence>
<dbReference type="PANTHER" id="PTHR43295:SF9">
    <property type="entry name" value="BIOSYNTHETIC ARGININE DECARBOXYLASE"/>
    <property type="match status" value="1"/>
</dbReference>
<dbReference type="InterPro" id="IPR009006">
    <property type="entry name" value="Ala_racemase/Decarboxylase_C"/>
</dbReference>
<dbReference type="Pfam" id="PF02784">
    <property type="entry name" value="Orn_Arg_deC_N"/>
    <property type="match status" value="1"/>
</dbReference>
<dbReference type="SUPFAM" id="SSF50621">
    <property type="entry name" value="Alanine racemase C-terminal domain-like"/>
    <property type="match status" value="1"/>
</dbReference>
<organism evidence="4 5">
    <name type="scientific">Thermoflexibacter ruber</name>
    <dbReference type="NCBI Taxonomy" id="1003"/>
    <lineage>
        <taxon>Bacteria</taxon>
        <taxon>Pseudomonadati</taxon>
        <taxon>Bacteroidota</taxon>
        <taxon>Cytophagia</taxon>
        <taxon>Cytophagales</taxon>
        <taxon>Thermoflexibacteraceae</taxon>
        <taxon>Thermoflexibacter</taxon>
    </lineage>
</organism>
<evidence type="ECO:0000256" key="1">
    <source>
        <dbReference type="ARBA" id="ARBA00001933"/>
    </source>
</evidence>